<keyword evidence="10 11" id="KW-0807">Transducer</keyword>
<keyword evidence="4 12" id="KW-1133">Transmembrane helix</keyword>
<comment type="subcellular location">
    <subcellularLocation>
        <location evidence="1">Cell membrane</location>
        <topology evidence="1">Multi-pass membrane protein</topology>
    </subcellularLocation>
</comment>
<dbReference type="InterPro" id="IPR008109">
    <property type="entry name" value="P2Y13_rcpt"/>
</dbReference>
<feature type="transmembrane region" description="Helical" evidence="12">
    <location>
        <begin position="97"/>
        <end position="118"/>
    </location>
</feature>
<feature type="transmembrane region" description="Helical" evidence="12">
    <location>
        <begin position="232"/>
        <end position="249"/>
    </location>
</feature>
<dbReference type="PROSITE" id="PS00237">
    <property type="entry name" value="G_PROTEIN_RECEP_F1_1"/>
    <property type="match status" value="1"/>
</dbReference>
<evidence type="ECO:0000256" key="6">
    <source>
        <dbReference type="ARBA" id="ARBA00023136"/>
    </source>
</evidence>
<evidence type="ECO:0000256" key="11">
    <source>
        <dbReference type="RuleBase" id="RU000688"/>
    </source>
</evidence>
<keyword evidence="8 11" id="KW-0675">Receptor</keyword>
<evidence type="ECO:0000256" key="8">
    <source>
        <dbReference type="ARBA" id="ARBA00023170"/>
    </source>
</evidence>
<feature type="domain" description="G-protein coupled receptors family 1 profile" evidence="13">
    <location>
        <begin position="37"/>
        <end position="293"/>
    </location>
</feature>
<evidence type="ECO:0000313" key="15">
    <source>
        <dbReference type="Proteomes" id="UP001152803"/>
    </source>
</evidence>
<comment type="similarity">
    <text evidence="11">Belongs to the G-protein coupled receptor 1 family.</text>
</comment>
<dbReference type="PANTHER" id="PTHR24233:SF8">
    <property type="entry name" value="G-PROTEIN COUPLED RECEPTOR 87"/>
    <property type="match status" value="1"/>
</dbReference>
<dbReference type="SUPFAM" id="SSF81321">
    <property type="entry name" value="Family A G protein-coupled receptor-like"/>
    <property type="match status" value="1"/>
</dbReference>
<dbReference type="InterPro" id="IPR017452">
    <property type="entry name" value="GPCR_Rhodpsn_7TM"/>
</dbReference>
<keyword evidence="2" id="KW-1003">Cell membrane</keyword>
<feature type="transmembrane region" description="Helical" evidence="12">
    <location>
        <begin position="277"/>
        <end position="296"/>
    </location>
</feature>
<keyword evidence="6 12" id="KW-0472">Membrane</keyword>
<dbReference type="PRINTS" id="PR01157">
    <property type="entry name" value="P2YPURNOCPTR"/>
</dbReference>
<proteinExistence type="inferred from homology"/>
<accession>A0A9Q1HS05</accession>
<dbReference type="PRINTS" id="PR01735">
    <property type="entry name" value="P2Y13PRNCPTR"/>
</dbReference>
<evidence type="ECO:0000259" key="13">
    <source>
        <dbReference type="PROSITE" id="PS50262"/>
    </source>
</evidence>
<keyword evidence="15" id="KW-1185">Reference proteome</keyword>
<evidence type="ECO:0000256" key="4">
    <source>
        <dbReference type="ARBA" id="ARBA00022989"/>
    </source>
</evidence>
<evidence type="ECO:0000256" key="12">
    <source>
        <dbReference type="SAM" id="Phobius"/>
    </source>
</evidence>
<dbReference type="InterPro" id="IPR000276">
    <property type="entry name" value="GPCR_Rhodpsn"/>
</dbReference>
<evidence type="ECO:0000256" key="7">
    <source>
        <dbReference type="ARBA" id="ARBA00023157"/>
    </source>
</evidence>
<dbReference type="PRINTS" id="PR00237">
    <property type="entry name" value="GPCRRHODOPSN"/>
</dbReference>
<reference evidence="14" key="1">
    <citation type="journal article" date="2023" name="Science">
        <title>Genome structures resolve the early diversification of teleost fishes.</title>
        <authorList>
            <person name="Parey E."/>
            <person name="Louis A."/>
            <person name="Montfort J."/>
            <person name="Bouchez O."/>
            <person name="Roques C."/>
            <person name="Iampietro C."/>
            <person name="Lluch J."/>
            <person name="Castinel A."/>
            <person name="Donnadieu C."/>
            <person name="Desvignes T."/>
            <person name="Floi Bucao C."/>
            <person name="Jouanno E."/>
            <person name="Wen M."/>
            <person name="Mejri S."/>
            <person name="Dirks R."/>
            <person name="Jansen H."/>
            <person name="Henkel C."/>
            <person name="Chen W.J."/>
            <person name="Zahm M."/>
            <person name="Cabau C."/>
            <person name="Klopp C."/>
            <person name="Thompson A.W."/>
            <person name="Robinson-Rechavi M."/>
            <person name="Braasch I."/>
            <person name="Lecointre G."/>
            <person name="Bobe J."/>
            <person name="Postlethwait J.H."/>
            <person name="Berthelot C."/>
            <person name="Roest Crollius H."/>
            <person name="Guiguen Y."/>
        </authorList>
    </citation>
    <scope>NUCLEOTIDE SEQUENCE</scope>
    <source>
        <strain evidence="14">Concon-B</strain>
    </source>
</reference>
<keyword evidence="5 11" id="KW-0297">G-protein coupled receptor</keyword>
<feature type="transmembrane region" description="Helical" evidence="12">
    <location>
        <begin position="57"/>
        <end position="77"/>
    </location>
</feature>
<keyword evidence="3 11" id="KW-0812">Transmembrane</keyword>
<keyword evidence="9" id="KW-0325">Glycoprotein</keyword>
<dbReference type="PROSITE" id="PS50262">
    <property type="entry name" value="G_PROTEIN_RECEP_F1_2"/>
    <property type="match status" value="1"/>
</dbReference>
<evidence type="ECO:0000256" key="5">
    <source>
        <dbReference type="ARBA" id="ARBA00023040"/>
    </source>
</evidence>
<dbReference type="EMBL" id="JAFJMO010000014">
    <property type="protein sequence ID" value="KAJ8256835.1"/>
    <property type="molecule type" value="Genomic_DNA"/>
</dbReference>
<dbReference type="GO" id="GO:0005886">
    <property type="term" value="C:plasma membrane"/>
    <property type="evidence" value="ECO:0007669"/>
    <property type="project" value="UniProtKB-SubCell"/>
</dbReference>
<protein>
    <recommendedName>
        <fullName evidence="13">G-protein coupled receptors family 1 profile domain-containing protein</fullName>
    </recommendedName>
</protein>
<dbReference type="PANTHER" id="PTHR24233">
    <property type="entry name" value="P2Y PURINOCEPTOR-RELATED G-PROTEIN COUPLED RECEPTOR"/>
    <property type="match status" value="1"/>
</dbReference>
<comment type="caution">
    <text evidence="14">The sequence shown here is derived from an EMBL/GenBank/DDBJ whole genome shotgun (WGS) entry which is preliminary data.</text>
</comment>
<dbReference type="AlphaFoldDB" id="A0A9Q1HS05"/>
<dbReference type="Gene3D" id="1.20.1070.10">
    <property type="entry name" value="Rhodopsin 7-helix transmembrane proteins"/>
    <property type="match status" value="1"/>
</dbReference>
<keyword evidence="7" id="KW-1015">Disulfide bond</keyword>
<feature type="transmembrane region" description="Helical" evidence="12">
    <location>
        <begin position="130"/>
        <end position="152"/>
    </location>
</feature>
<evidence type="ECO:0000256" key="9">
    <source>
        <dbReference type="ARBA" id="ARBA00023180"/>
    </source>
</evidence>
<organism evidence="14 15">
    <name type="scientific">Conger conger</name>
    <name type="common">Conger eel</name>
    <name type="synonym">Muraena conger</name>
    <dbReference type="NCBI Taxonomy" id="82655"/>
    <lineage>
        <taxon>Eukaryota</taxon>
        <taxon>Metazoa</taxon>
        <taxon>Chordata</taxon>
        <taxon>Craniata</taxon>
        <taxon>Vertebrata</taxon>
        <taxon>Euteleostomi</taxon>
        <taxon>Actinopterygii</taxon>
        <taxon>Neopterygii</taxon>
        <taxon>Teleostei</taxon>
        <taxon>Anguilliformes</taxon>
        <taxon>Congridae</taxon>
        <taxon>Conger</taxon>
    </lineage>
</organism>
<dbReference type="GO" id="GO:0045028">
    <property type="term" value="F:G protein-coupled purinergic nucleotide receptor activity"/>
    <property type="evidence" value="ECO:0007669"/>
    <property type="project" value="InterPro"/>
</dbReference>
<evidence type="ECO:0000256" key="10">
    <source>
        <dbReference type="ARBA" id="ARBA00023224"/>
    </source>
</evidence>
<evidence type="ECO:0000313" key="14">
    <source>
        <dbReference type="EMBL" id="KAJ8256835.1"/>
    </source>
</evidence>
<dbReference type="Proteomes" id="UP001152803">
    <property type="component" value="Unassembled WGS sequence"/>
</dbReference>
<dbReference type="Pfam" id="PF00001">
    <property type="entry name" value="7tm_1"/>
    <property type="match status" value="1"/>
</dbReference>
<evidence type="ECO:0000256" key="2">
    <source>
        <dbReference type="ARBA" id="ARBA00022475"/>
    </source>
</evidence>
<evidence type="ECO:0000256" key="1">
    <source>
        <dbReference type="ARBA" id="ARBA00004651"/>
    </source>
</evidence>
<evidence type="ECO:0000256" key="3">
    <source>
        <dbReference type="ARBA" id="ARBA00022692"/>
    </source>
</evidence>
<feature type="transmembrane region" description="Helical" evidence="12">
    <location>
        <begin position="190"/>
        <end position="211"/>
    </location>
</feature>
<dbReference type="OrthoDB" id="6163051at2759"/>
<feature type="transmembrane region" description="Helical" evidence="12">
    <location>
        <begin position="20"/>
        <end position="45"/>
    </location>
</feature>
<dbReference type="FunFam" id="1.20.1070.10:FF:000049">
    <property type="entry name" value="G-protein coupled receptor 87"/>
    <property type="match status" value="1"/>
</dbReference>
<name>A0A9Q1HS05_CONCO</name>
<sequence>MLDVNSSMPVSDDHESVLLSVVFPALYSLLFAGGLVLNCLAAWIFFKIRTRSSFILYLKNITVADFLMILTFPLLVVTEADQGPWQLHAVVCRYSAVIFYTSMYIGIIFLGLVSLDRFLKIVRPFGHSCLYNYSFTRVLSAGVWVFMISLSLPNTILTNQPLNASDPKDCMALKSELGKQWHTAVSSINIFIFAAVLVTLLICYVSIYLHVHRSNAKFVSSTKGGGPQAKQNISVVLVVFFVCFVPYHLCRIPYTRSQVNEKVDEDVKYQLMYVKKVVLFLSSCNVCLDPIIYFLMCKSFTRRLKAQLGMKRMHNLSESRTIQKSQVRRFREYPAPV</sequence>
<gene>
    <name evidence="14" type="ORF">COCON_G00189870</name>
</gene>